<evidence type="ECO:0000313" key="3">
    <source>
        <dbReference type="EMBL" id="GAA0211743.1"/>
    </source>
</evidence>
<organism evidence="3 4">
    <name type="scientific">Selenomonas dianae</name>
    <dbReference type="NCBI Taxonomy" id="135079"/>
    <lineage>
        <taxon>Bacteria</taxon>
        <taxon>Bacillati</taxon>
        <taxon>Bacillota</taxon>
        <taxon>Negativicutes</taxon>
        <taxon>Selenomonadales</taxon>
        <taxon>Selenomonadaceae</taxon>
        <taxon>Selenomonas</taxon>
    </lineage>
</organism>
<gene>
    <name evidence="3" type="ORF">GCM10008919_13800</name>
</gene>
<dbReference type="GO" id="GO:0005524">
    <property type="term" value="F:ATP binding"/>
    <property type="evidence" value="ECO:0007669"/>
    <property type="project" value="UniProtKB-KW"/>
</dbReference>
<dbReference type="RefSeq" id="WP_304987058.1">
    <property type="nucleotide sequence ID" value="NZ_BAAACR010000008.1"/>
</dbReference>
<dbReference type="Gene3D" id="3.40.50.300">
    <property type="entry name" value="P-loop containing nucleotide triphosphate hydrolases"/>
    <property type="match status" value="1"/>
</dbReference>
<evidence type="ECO:0000259" key="2">
    <source>
        <dbReference type="Pfam" id="PF03008"/>
    </source>
</evidence>
<feature type="domain" description="DUF234" evidence="2">
    <location>
        <begin position="316"/>
        <end position="419"/>
    </location>
</feature>
<dbReference type="PANTHER" id="PTHR34704">
    <property type="entry name" value="ATPASE"/>
    <property type="match status" value="1"/>
</dbReference>
<evidence type="ECO:0000313" key="4">
    <source>
        <dbReference type="Proteomes" id="UP001500399"/>
    </source>
</evidence>
<reference evidence="4" key="1">
    <citation type="journal article" date="2019" name="Int. J. Syst. Evol. Microbiol.">
        <title>The Global Catalogue of Microorganisms (GCM) 10K type strain sequencing project: providing services to taxonomists for standard genome sequencing and annotation.</title>
        <authorList>
            <consortium name="The Broad Institute Genomics Platform"/>
            <consortium name="The Broad Institute Genome Sequencing Center for Infectious Disease"/>
            <person name="Wu L."/>
            <person name="Ma J."/>
        </authorList>
    </citation>
    <scope>NUCLEOTIDE SEQUENCE [LARGE SCALE GENOMIC DNA]</scope>
    <source>
        <strain evidence="4">JCM 8542</strain>
    </source>
</reference>
<dbReference type="PANTHER" id="PTHR34704:SF1">
    <property type="entry name" value="ATPASE"/>
    <property type="match status" value="1"/>
</dbReference>
<name>A0ABP3CP90_9FIRM</name>
<keyword evidence="4" id="KW-1185">Reference proteome</keyword>
<dbReference type="EMBL" id="BAAACR010000008">
    <property type="protein sequence ID" value="GAA0211743.1"/>
    <property type="molecule type" value="Genomic_DNA"/>
</dbReference>
<dbReference type="SUPFAM" id="SSF52540">
    <property type="entry name" value="P-loop containing nucleoside triphosphate hydrolases"/>
    <property type="match status" value="1"/>
</dbReference>
<dbReference type="Proteomes" id="UP001500399">
    <property type="component" value="Unassembled WGS sequence"/>
</dbReference>
<keyword evidence="3" id="KW-0547">Nucleotide-binding</keyword>
<comment type="caution">
    <text evidence="3">The sequence shown here is derived from an EMBL/GenBank/DDBJ whole genome shotgun (WGS) entry which is preliminary data.</text>
</comment>
<dbReference type="InterPro" id="IPR027417">
    <property type="entry name" value="P-loop_NTPase"/>
</dbReference>
<dbReference type="Pfam" id="PF03008">
    <property type="entry name" value="DUF234"/>
    <property type="match status" value="1"/>
</dbReference>
<evidence type="ECO:0000259" key="1">
    <source>
        <dbReference type="Pfam" id="PF01637"/>
    </source>
</evidence>
<dbReference type="InterPro" id="IPR011579">
    <property type="entry name" value="ATPase_dom"/>
</dbReference>
<dbReference type="Pfam" id="PF01637">
    <property type="entry name" value="ATPase_2"/>
    <property type="match status" value="1"/>
</dbReference>
<keyword evidence="3" id="KW-0067">ATP-binding</keyword>
<proteinExistence type="predicted"/>
<accession>A0ABP3CP90</accession>
<protein>
    <submittedName>
        <fullName evidence="3">ATP-binding protein</fullName>
    </submittedName>
</protein>
<feature type="domain" description="ATPase" evidence="1">
    <location>
        <begin position="2"/>
        <end position="205"/>
    </location>
</feature>
<dbReference type="InterPro" id="IPR011335">
    <property type="entry name" value="Restrct_endonuc-II-like"/>
</dbReference>
<dbReference type="SUPFAM" id="SSF52980">
    <property type="entry name" value="Restriction endonuclease-like"/>
    <property type="match status" value="1"/>
</dbReference>
<sequence>MFIGRTCELEFLQECYDSPRAELIVLYGRRRIGKTELLQQFARDKAAVFYACTECTDQEQLARFSKRILQTGLPAARFLTSFSDWETALRSIQEVPSEGKKLLIIDEFPYMCASHPELPSILQNLWDHELSRANVMLILCGSAMSFIENELLAERNPLYGRATGIYKLLPLPFVSVREFFPQYSVEDQVAVYAILGGIPYYLIQFQPEKTLEENICKNILQKGCVLYSEVEFLLRQELRETSVYNAIIEAVALGNNTLALIHSKTQIEKTKISVYLKNLMEIGIIEREFSVLSTVKERTGSGRGLYQLTDAYFRFWYAFLYGSHSELEAGDVRGVWQHLIAPQLHSYVARAFEKICVEHLRACNQAGTLPFHFVKIGRWWEKVTHTADGKRRTVSEEIDIVAADRTEQNFLLAECKFRRAPADLDVLRQLQDKFPQKKYPGNYHYMIFSFYGFTERLREAAARENVRLVSGEDL</sequence>
<dbReference type="InterPro" id="IPR004256">
    <property type="entry name" value="DUF234"/>
</dbReference>